<dbReference type="PANTHER" id="PTHR24092">
    <property type="entry name" value="PROBABLE PHOSPHOLIPID-TRANSPORTING ATPASE"/>
    <property type="match status" value="1"/>
</dbReference>
<dbReference type="SFLD" id="SFLDG00002">
    <property type="entry name" value="C1.7:_P-type_atpase_like"/>
    <property type="match status" value="1"/>
</dbReference>
<evidence type="ECO:0000256" key="21">
    <source>
        <dbReference type="PIRSR" id="PIRSR606539-3"/>
    </source>
</evidence>
<comment type="catalytic activity">
    <reaction evidence="18">
        <text>a 1,2-diacyl-sn-glycero-3-phospho-L-serine(out) + ATP + H2O = a 1,2-diacyl-sn-glycero-3-phospho-L-serine(in) + ADP + phosphate + H(+)</text>
        <dbReference type="Rhea" id="RHEA:38567"/>
        <dbReference type="ChEBI" id="CHEBI:15377"/>
        <dbReference type="ChEBI" id="CHEBI:15378"/>
        <dbReference type="ChEBI" id="CHEBI:30616"/>
        <dbReference type="ChEBI" id="CHEBI:43474"/>
        <dbReference type="ChEBI" id="CHEBI:57262"/>
        <dbReference type="ChEBI" id="CHEBI:456216"/>
    </reaction>
    <physiologicalReaction direction="left-to-right" evidence="18">
        <dbReference type="Rhea" id="RHEA:38568"/>
    </physiologicalReaction>
</comment>
<dbReference type="GO" id="GO:0010842">
    <property type="term" value="P:retina layer formation"/>
    <property type="evidence" value="ECO:0007669"/>
    <property type="project" value="Ensembl"/>
</dbReference>
<keyword evidence="7 22" id="KW-0812">Transmembrane</keyword>
<evidence type="ECO:0000256" key="14">
    <source>
        <dbReference type="ARBA" id="ARBA00023034"/>
    </source>
</evidence>
<evidence type="ECO:0000256" key="11">
    <source>
        <dbReference type="ARBA" id="ARBA00022842"/>
    </source>
</evidence>
<dbReference type="GO" id="GO:0042755">
    <property type="term" value="P:eating behavior"/>
    <property type="evidence" value="ECO:0007669"/>
    <property type="project" value="Ensembl"/>
</dbReference>
<dbReference type="GO" id="GO:0090556">
    <property type="term" value="F:phosphatidylserine floppase activity"/>
    <property type="evidence" value="ECO:0007669"/>
    <property type="project" value="RHEA"/>
</dbReference>
<evidence type="ECO:0000256" key="3">
    <source>
        <dbReference type="ARBA" id="ARBA00004308"/>
    </source>
</evidence>
<feature type="binding site" evidence="20">
    <location>
        <position position="252"/>
    </location>
    <ligand>
        <name>ATP</name>
        <dbReference type="ChEBI" id="CHEBI:30616"/>
    </ligand>
</feature>
<evidence type="ECO:0000256" key="17">
    <source>
        <dbReference type="ARBA" id="ARBA00034036"/>
    </source>
</evidence>
<dbReference type="InParanoid" id="H2NJG1"/>
<feature type="binding site" evidence="20">
    <location>
        <position position="88"/>
    </location>
    <ligand>
        <name>ATP</name>
        <dbReference type="ChEBI" id="CHEBI:30616"/>
    </ligand>
</feature>
<dbReference type="InterPro" id="IPR023299">
    <property type="entry name" value="ATPase_P-typ_cyto_dom_N"/>
</dbReference>
<evidence type="ECO:0000256" key="8">
    <source>
        <dbReference type="ARBA" id="ARBA00022723"/>
    </source>
</evidence>
<dbReference type="GO" id="GO:0007409">
    <property type="term" value="P:axonogenesis"/>
    <property type="evidence" value="ECO:0007669"/>
    <property type="project" value="Ensembl"/>
</dbReference>
<dbReference type="SUPFAM" id="SSF81665">
    <property type="entry name" value="Calcium ATPase, transmembrane domain M"/>
    <property type="match status" value="1"/>
</dbReference>
<keyword evidence="11 21" id="KW-0460">Magnesium</keyword>
<keyword evidence="15" id="KW-0445">Lipid transport</keyword>
<feature type="transmembrane region" description="Helical" evidence="22">
    <location>
        <begin position="510"/>
        <end position="529"/>
    </location>
</feature>
<name>H2NJG1_PONAB</name>
<feature type="transmembrane region" description="Helical" evidence="22">
    <location>
        <begin position="587"/>
        <end position="605"/>
    </location>
</feature>
<dbReference type="FunFam" id="3.40.1110.10:FF:000010">
    <property type="entry name" value="Phospholipid-transporting ATPase"/>
    <property type="match status" value="1"/>
</dbReference>
<dbReference type="HOGENOM" id="CLU_000846_7_2_1"/>
<feature type="binding site" evidence="20">
    <location>
        <position position="452"/>
    </location>
    <ligand>
        <name>ATP</name>
        <dbReference type="ChEBI" id="CHEBI:30616"/>
    </ligand>
</feature>
<evidence type="ECO:0000256" key="18">
    <source>
        <dbReference type="ARBA" id="ARBA00051303"/>
    </source>
</evidence>
<dbReference type="GO" id="GO:0005524">
    <property type="term" value="F:ATP binding"/>
    <property type="evidence" value="ECO:0007669"/>
    <property type="project" value="UniProtKB-UniRule"/>
</dbReference>
<feature type="binding site" evidence="20">
    <location>
        <position position="332"/>
    </location>
    <ligand>
        <name>ATP</name>
        <dbReference type="ChEBI" id="CHEBI:30616"/>
    </ligand>
</feature>
<dbReference type="InterPro" id="IPR018303">
    <property type="entry name" value="ATPase_P-typ_P_site"/>
</dbReference>
<feature type="binding site" evidence="20">
    <location>
        <position position="428"/>
    </location>
    <ligand>
        <name>ATP</name>
        <dbReference type="ChEBI" id="CHEBI:30616"/>
    </ligand>
</feature>
<dbReference type="NCBIfam" id="TIGR01494">
    <property type="entry name" value="ATPase_P-type"/>
    <property type="match status" value="1"/>
</dbReference>
<feature type="binding site" evidence="20">
    <location>
        <position position="422"/>
    </location>
    <ligand>
        <name>ATP</name>
        <dbReference type="ChEBI" id="CHEBI:30616"/>
    </ligand>
</feature>
<evidence type="ECO:0000256" key="12">
    <source>
        <dbReference type="ARBA" id="ARBA00022967"/>
    </source>
</evidence>
<dbReference type="eggNOG" id="KOG0206">
    <property type="taxonomic scope" value="Eukaryota"/>
</dbReference>
<comment type="similarity">
    <text evidence="5 22">Belongs to the cation transport ATPase (P-type) (TC 3.A.3) family. Type IV subfamily.</text>
</comment>
<dbReference type="GeneTree" id="ENSGT00940000157332"/>
<dbReference type="GO" id="GO:0042472">
    <property type="term" value="P:inner ear morphogenesis"/>
    <property type="evidence" value="ECO:0007669"/>
    <property type="project" value="Ensembl"/>
</dbReference>
<evidence type="ECO:0000313" key="25">
    <source>
        <dbReference type="Ensembl" id="ENSPPYP00000005951.3"/>
    </source>
</evidence>
<dbReference type="InterPro" id="IPR023298">
    <property type="entry name" value="ATPase_P-typ_TM_dom_sf"/>
</dbReference>
<dbReference type="GO" id="GO:0005886">
    <property type="term" value="C:plasma membrane"/>
    <property type="evidence" value="ECO:0007669"/>
    <property type="project" value="TreeGrafter"/>
</dbReference>
<dbReference type="PRINTS" id="PR00119">
    <property type="entry name" value="CATATPASE"/>
</dbReference>
<dbReference type="Ensembl" id="ENSPPYT00000006185.3">
    <property type="protein sequence ID" value="ENSPPYP00000005951.3"/>
    <property type="gene ID" value="ENSPPYG00000005224.3"/>
</dbReference>
<dbReference type="GO" id="GO:0040018">
    <property type="term" value="P:positive regulation of multicellular organism growth"/>
    <property type="evidence" value="ECO:0007669"/>
    <property type="project" value="Ensembl"/>
</dbReference>
<keyword evidence="12 22" id="KW-1278">Translocase</keyword>
<protein>
    <recommendedName>
        <fullName evidence="22">Phospholipid-transporting ATPase</fullName>
        <ecNumber evidence="22">7.6.2.1</ecNumber>
    </recommendedName>
</protein>
<dbReference type="GO" id="GO:0005768">
    <property type="term" value="C:endosome"/>
    <property type="evidence" value="ECO:0007669"/>
    <property type="project" value="Ensembl"/>
</dbReference>
<feature type="transmembrane region" description="Helical" evidence="22">
    <location>
        <begin position="541"/>
        <end position="558"/>
    </location>
</feature>
<dbReference type="SUPFAM" id="SSF81660">
    <property type="entry name" value="Metal cation-transporting ATPase, ATP-binding domain N"/>
    <property type="match status" value="1"/>
</dbReference>
<feature type="binding site" evidence="20">
    <location>
        <position position="333"/>
    </location>
    <ligand>
        <name>ATP</name>
        <dbReference type="ChEBI" id="CHEBI:30616"/>
    </ligand>
</feature>
<keyword evidence="10 20" id="KW-0067">ATP-binding</keyword>
<feature type="binding site" evidence="20">
    <location>
        <position position="86"/>
    </location>
    <ligand>
        <name>ATP</name>
        <dbReference type="ChEBI" id="CHEBI:30616"/>
    </ligand>
</feature>
<dbReference type="GO" id="GO:0005802">
    <property type="term" value="C:trans-Golgi network"/>
    <property type="evidence" value="ECO:0007669"/>
    <property type="project" value="TreeGrafter"/>
</dbReference>
<dbReference type="InterPro" id="IPR044492">
    <property type="entry name" value="P_typ_ATPase_HD_dom"/>
</dbReference>
<dbReference type="Gene3D" id="3.40.50.1000">
    <property type="entry name" value="HAD superfamily/HAD-like"/>
    <property type="match status" value="1"/>
</dbReference>
<feature type="binding site" evidence="20">
    <location>
        <position position="219"/>
    </location>
    <ligand>
        <name>ATP</name>
        <dbReference type="ChEBI" id="CHEBI:30616"/>
    </ligand>
</feature>
<accession>H2NJG1</accession>
<dbReference type="SUPFAM" id="SSF56784">
    <property type="entry name" value="HAD-like"/>
    <property type="match status" value="1"/>
</dbReference>
<evidence type="ECO:0000256" key="7">
    <source>
        <dbReference type="ARBA" id="ARBA00022692"/>
    </source>
</evidence>
<evidence type="ECO:0000256" key="5">
    <source>
        <dbReference type="ARBA" id="ARBA00008109"/>
    </source>
</evidence>
<feature type="binding site" evidence="20">
    <location>
        <position position="87"/>
    </location>
    <ligand>
        <name>ATP</name>
        <dbReference type="ChEBI" id="CHEBI:30616"/>
    </ligand>
</feature>
<evidence type="ECO:0000256" key="4">
    <source>
        <dbReference type="ARBA" id="ARBA00004555"/>
    </source>
</evidence>
<dbReference type="GO" id="GO:0043588">
    <property type="term" value="P:skin development"/>
    <property type="evidence" value="ECO:0007669"/>
    <property type="project" value="Ensembl"/>
</dbReference>
<proteinExistence type="inferred from homology"/>
<keyword evidence="8 21" id="KW-0479">Metal-binding</keyword>
<dbReference type="EC" id="7.6.2.1" evidence="22"/>
<organism evidence="25 26">
    <name type="scientific">Pongo abelii</name>
    <name type="common">Sumatran orangutan</name>
    <name type="synonym">Pongo pygmaeus abelii</name>
    <dbReference type="NCBI Taxonomy" id="9601"/>
    <lineage>
        <taxon>Eukaryota</taxon>
        <taxon>Metazoa</taxon>
        <taxon>Chordata</taxon>
        <taxon>Craniata</taxon>
        <taxon>Vertebrata</taxon>
        <taxon>Euteleostomi</taxon>
        <taxon>Mammalia</taxon>
        <taxon>Eutheria</taxon>
        <taxon>Euarchontoglires</taxon>
        <taxon>Primates</taxon>
        <taxon>Haplorrhini</taxon>
        <taxon>Catarrhini</taxon>
        <taxon>Hominidae</taxon>
        <taxon>Pongo</taxon>
    </lineage>
</organism>
<keyword evidence="13 22" id="KW-1133">Transmembrane helix</keyword>
<keyword evidence="16 22" id="KW-0472">Membrane</keyword>
<feature type="binding site" evidence="21">
    <location>
        <position position="448"/>
    </location>
    <ligand>
        <name>Mg(2+)</name>
        <dbReference type="ChEBI" id="CHEBI:18420"/>
    </ligand>
</feature>
<feature type="binding site" evidence="20">
    <location>
        <position position="334"/>
    </location>
    <ligand>
        <name>ATP</name>
        <dbReference type="ChEBI" id="CHEBI:30616"/>
    </ligand>
</feature>
<dbReference type="PANTHER" id="PTHR24092:SF98">
    <property type="entry name" value="PHOSPHOLIPID-TRANSPORTING ATPASE IB"/>
    <property type="match status" value="1"/>
</dbReference>
<dbReference type="GO" id="GO:0010996">
    <property type="term" value="P:response to auditory stimulus"/>
    <property type="evidence" value="ECO:0007669"/>
    <property type="project" value="Ensembl"/>
</dbReference>
<keyword evidence="9 20" id="KW-0547">Nucleotide-binding</keyword>
<dbReference type="InterPro" id="IPR001757">
    <property type="entry name" value="P_typ_ATPase"/>
</dbReference>
<dbReference type="PROSITE" id="PS00154">
    <property type="entry name" value="ATPASE_E1_E2"/>
    <property type="match status" value="1"/>
</dbReference>
<dbReference type="GO" id="GO:0000287">
    <property type="term" value="F:magnesium ion binding"/>
    <property type="evidence" value="ECO:0007669"/>
    <property type="project" value="UniProtKB-UniRule"/>
</dbReference>
<evidence type="ECO:0000256" key="13">
    <source>
        <dbReference type="ARBA" id="ARBA00022989"/>
    </source>
</evidence>
<evidence type="ECO:0000256" key="10">
    <source>
        <dbReference type="ARBA" id="ARBA00022840"/>
    </source>
</evidence>
<sequence>TGAHHHAWLIFLYFFSRDGCEPLHPAKISISIKIKGINGIYFLKSCLLFSLSQDTDMYYIGNDTPAMARTSNLNEELGQVKYLFSDKTGTLTCNIMNFKKCSIAGVTYGSVCLSFTENLLVFFQENKFIFSYLPTAPCIQEFLTLLAVCHTVVPEKDGDNIIYQASSPDEAALVKGAKKLGFVFTARTPFSVIIEAVSNIKRMSVIVRTPSGRLRLYCKGADNVIFERLSKDSKYMEETLCHLEYFATEGLRTLCVAYADLSENEYEEWLKVYQEASTILKDRAQRLEECYEIIEKNLLLLGATAIEDRLQAGVPETIATLLKAEIKIWVLTGDKQETAINIGYSCRLVSQNMALILLKEDSLDATRAAITQHCTDLGNLLGKENDVALIIDGHTLKYALSFEVRRSFLDLALSCKAVICCRVSPLQKSEIVDVVKKRVKAITLAIGDGANDVGMIQTAHVGVGISGNEGMQATNNSDYAIAQFSYLEKLLLVHGAWSYNRVTKCILYCFYKNVVLYIIELWFAFVNGFSGQILFERWCIGLYNVIFTALPPFTLGIFERSCTQESMLRFPQLYKITQNGEGFNTKVFWGHCINALVHSLILFWFPMKALEHGKGCVISPVSKELCSRSYVVVTVCLKAGLETTAWTKFSHLAVWGSMLTWLVFFGIYSTIWPTIPIAPDMRGQATMVLSSAHFWLGLFLVPTACLIEDVAWRAFLHLKPPPLQGQGGQVSHSPARCQKKQLILNLVCSPNSPVNQFLLCASLSDGYAFSQEEHGAVSQEEVIRAYDTTKKKSRKK</sequence>
<evidence type="ECO:0000256" key="19">
    <source>
        <dbReference type="PIRSR" id="PIRSR606539-1"/>
    </source>
</evidence>
<dbReference type="GO" id="GO:0050908">
    <property type="term" value="P:detection of light stimulus involved in visual perception"/>
    <property type="evidence" value="ECO:0007669"/>
    <property type="project" value="Ensembl"/>
</dbReference>
<evidence type="ECO:0000256" key="15">
    <source>
        <dbReference type="ARBA" id="ARBA00023055"/>
    </source>
</evidence>
<feature type="transmembrane region" description="Helical" evidence="22">
    <location>
        <begin position="652"/>
        <end position="672"/>
    </location>
</feature>
<feature type="chain" id="PRO_5035251266" description="Phospholipid-transporting ATPase" evidence="23">
    <location>
        <begin position="21"/>
        <end position="796"/>
    </location>
</feature>
<reference evidence="25" key="2">
    <citation type="submission" date="2025-08" db="UniProtKB">
        <authorList>
            <consortium name="Ensembl"/>
        </authorList>
    </citation>
    <scope>IDENTIFICATION</scope>
</reference>
<evidence type="ECO:0000256" key="23">
    <source>
        <dbReference type="SAM" id="SignalP"/>
    </source>
</evidence>
<dbReference type="GO" id="GO:0015247">
    <property type="term" value="F:aminophospholipid flippase activity"/>
    <property type="evidence" value="ECO:0007669"/>
    <property type="project" value="Ensembl"/>
</dbReference>
<evidence type="ECO:0000256" key="9">
    <source>
        <dbReference type="ARBA" id="ARBA00022741"/>
    </source>
</evidence>
<feature type="domain" description="P-type ATPase C-terminal" evidence="24">
    <location>
        <begin position="475"/>
        <end position="716"/>
    </location>
</feature>
<dbReference type="Pfam" id="PF13246">
    <property type="entry name" value="Cation_ATPase"/>
    <property type="match status" value="1"/>
</dbReference>
<evidence type="ECO:0000256" key="6">
    <source>
        <dbReference type="ARBA" id="ARBA00022448"/>
    </source>
</evidence>
<dbReference type="InterPro" id="IPR006539">
    <property type="entry name" value="P-type_ATPase_IV"/>
</dbReference>
<dbReference type="GO" id="GO:0050884">
    <property type="term" value="P:neuromuscular process controlling posture"/>
    <property type="evidence" value="ECO:0007669"/>
    <property type="project" value="Ensembl"/>
</dbReference>
<dbReference type="NCBIfam" id="TIGR01652">
    <property type="entry name" value="ATPase-Plipid"/>
    <property type="match status" value="1"/>
</dbReference>
<dbReference type="SFLD" id="SFLDF00027">
    <property type="entry name" value="p-type_atpase"/>
    <property type="match status" value="1"/>
</dbReference>
<evidence type="ECO:0000313" key="26">
    <source>
        <dbReference type="Proteomes" id="UP000001595"/>
    </source>
</evidence>
<feature type="binding site" evidence="21">
    <location>
        <position position="452"/>
    </location>
    <ligand>
        <name>Mg(2+)</name>
        <dbReference type="ChEBI" id="CHEBI:18420"/>
    </ligand>
</feature>
<evidence type="ECO:0000256" key="2">
    <source>
        <dbReference type="ARBA" id="ARBA00004141"/>
    </source>
</evidence>
<feature type="binding site" evidence="20">
    <location>
        <position position="170"/>
    </location>
    <ligand>
        <name>ATP</name>
        <dbReference type="ChEBI" id="CHEBI:30616"/>
    </ligand>
</feature>
<dbReference type="Gene3D" id="3.40.1110.10">
    <property type="entry name" value="Calcium-transporting ATPase, cytoplasmic domain N"/>
    <property type="match status" value="1"/>
</dbReference>
<dbReference type="GO" id="GO:0061092">
    <property type="term" value="P:positive regulation of phospholipid translocation"/>
    <property type="evidence" value="ECO:0007669"/>
    <property type="project" value="Ensembl"/>
</dbReference>
<evidence type="ECO:0000259" key="24">
    <source>
        <dbReference type="Pfam" id="PF16212"/>
    </source>
</evidence>
<comment type="subcellular location">
    <subcellularLocation>
        <location evidence="3">Endomembrane system</location>
    </subcellularLocation>
    <subcellularLocation>
        <location evidence="4">Golgi apparatus</location>
    </subcellularLocation>
    <subcellularLocation>
        <location evidence="2 22">Membrane</location>
        <topology evidence="2 22">Multi-pass membrane protein</topology>
    </subcellularLocation>
</comment>
<dbReference type="GO" id="GO:0008340">
    <property type="term" value="P:determination of adult lifespan"/>
    <property type="evidence" value="ECO:0007669"/>
    <property type="project" value="Ensembl"/>
</dbReference>
<reference evidence="25 26" key="1">
    <citation type="submission" date="2008-02" db="EMBL/GenBank/DDBJ databases">
        <title>A 6x draft sequence assembly of the Pongo pygmaeus abelii genome.</title>
        <authorList>
            <person name="Wilson R.K."/>
            <person name="Mardis E."/>
        </authorList>
    </citation>
    <scope>NUCLEOTIDE SEQUENCE [LARGE SCALE GENOMIC DNA]</scope>
</reference>
<dbReference type="FunFam" id="3.40.50.1000:FF:000010">
    <property type="entry name" value="Phospholipid-transporting ATPase"/>
    <property type="match status" value="1"/>
</dbReference>
<comment type="cofactor">
    <cofactor evidence="1 21">
        <name>Mg(2+)</name>
        <dbReference type="ChEBI" id="CHEBI:18420"/>
    </cofactor>
</comment>
<evidence type="ECO:0000256" key="22">
    <source>
        <dbReference type="RuleBase" id="RU362033"/>
    </source>
</evidence>
<evidence type="ECO:0000256" key="16">
    <source>
        <dbReference type="ARBA" id="ARBA00023136"/>
    </source>
</evidence>
<dbReference type="SFLD" id="SFLDS00003">
    <property type="entry name" value="Haloacid_Dehalogenase"/>
    <property type="match status" value="1"/>
</dbReference>
<dbReference type="InterPro" id="IPR032630">
    <property type="entry name" value="P_typ_ATPase_c"/>
</dbReference>
<evidence type="ECO:0000256" key="20">
    <source>
        <dbReference type="PIRSR" id="PIRSR606539-2"/>
    </source>
</evidence>
<feature type="binding site" evidence="21">
    <location>
        <position position="88"/>
    </location>
    <ligand>
        <name>Mg(2+)</name>
        <dbReference type="ChEBI" id="CHEBI:18420"/>
    </ligand>
</feature>
<evidence type="ECO:0000256" key="1">
    <source>
        <dbReference type="ARBA" id="ARBA00001946"/>
    </source>
</evidence>
<comment type="catalytic activity">
    <reaction evidence="17 22">
        <text>ATP + H2O + phospholipidSide 1 = ADP + phosphate + phospholipidSide 2.</text>
        <dbReference type="EC" id="7.6.2.1"/>
    </reaction>
</comment>
<feature type="transmembrane region" description="Helical" evidence="22">
    <location>
        <begin position="692"/>
        <end position="712"/>
    </location>
</feature>
<dbReference type="GO" id="GO:0016887">
    <property type="term" value="F:ATP hydrolysis activity"/>
    <property type="evidence" value="ECO:0007669"/>
    <property type="project" value="InterPro"/>
</dbReference>
<keyword evidence="14" id="KW-0333">Golgi apparatus</keyword>
<dbReference type="GO" id="GO:0060052">
    <property type="term" value="P:neurofilament cytoskeleton organization"/>
    <property type="evidence" value="ECO:0007669"/>
    <property type="project" value="Ensembl"/>
</dbReference>
<feature type="active site" description="4-aspartylphosphate intermediate" evidence="19">
    <location>
        <position position="86"/>
    </location>
</feature>
<keyword evidence="26" id="KW-1185">Reference proteome</keyword>
<keyword evidence="23" id="KW-0732">Signal</keyword>
<dbReference type="Pfam" id="PF16212">
    <property type="entry name" value="PhoLip_ATPase_C"/>
    <property type="match status" value="1"/>
</dbReference>
<dbReference type="GO" id="GO:0003011">
    <property type="term" value="P:involuntary skeletal muscle contraction"/>
    <property type="evidence" value="ECO:0007669"/>
    <property type="project" value="Ensembl"/>
</dbReference>
<comment type="caution">
    <text evidence="22">Lacks conserved residue(s) required for the propagation of feature annotation.</text>
</comment>
<dbReference type="OMA" id="PTECFRE"/>
<reference evidence="25" key="3">
    <citation type="submission" date="2025-09" db="UniProtKB">
        <authorList>
            <consortium name="Ensembl"/>
        </authorList>
    </citation>
    <scope>IDENTIFICATION</scope>
</reference>
<feature type="binding site" evidence="21">
    <location>
        <position position="86"/>
    </location>
    <ligand>
        <name>Mg(2+)</name>
        <dbReference type="ChEBI" id="CHEBI:18420"/>
    </ligand>
</feature>
<feature type="binding site" evidence="20">
    <location>
        <position position="451"/>
    </location>
    <ligand>
        <name>ATP</name>
        <dbReference type="ChEBI" id="CHEBI:30616"/>
    </ligand>
</feature>
<dbReference type="AlphaFoldDB" id="H2NJG1"/>
<dbReference type="InterPro" id="IPR023214">
    <property type="entry name" value="HAD_sf"/>
</dbReference>
<keyword evidence="6" id="KW-0813">Transport</keyword>
<dbReference type="InterPro" id="IPR036412">
    <property type="entry name" value="HAD-like_sf"/>
</dbReference>
<feature type="signal peptide" evidence="23">
    <location>
        <begin position="1"/>
        <end position="20"/>
    </location>
</feature>
<dbReference type="Proteomes" id="UP000001595">
    <property type="component" value="Chromosome 13"/>
</dbReference>
<dbReference type="GO" id="GO:0010976">
    <property type="term" value="P:positive regulation of neuron projection development"/>
    <property type="evidence" value="ECO:0007669"/>
    <property type="project" value="Ensembl"/>
</dbReference>